<reference evidence="3 4" key="1">
    <citation type="submission" date="2017-04" db="EMBL/GenBank/DDBJ databases">
        <title>Monoglobus pectinilyticus 14 draft genome.</title>
        <authorList>
            <person name="Kim C."/>
            <person name="Rosendale D.I."/>
            <person name="Kelly W.J."/>
            <person name="Tannock G.W."/>
            <person name="Patchett M.L."/>
            <person name="Jordens J.Z."/>
        </authorList>
    </citation>
    <scope>NUCLEOTIDE SEQUENCE [LARGE SCALE GENOMIC DNA]</scope>
    <source>
        <strain evidence="3 4">14</strain>
    </source>
</reference>
<feature type="region of interest" description="Disordered" evidence="1">
    <location>
        <begin position="1"/>
        <end position="33"/>
    </location>
</feature>
<feature type="transmembrane region" description="Helical" evidence="2">
    <location>
        <begin position="43"/>
        <end position="64"/>
    </location>
</feature>
<evidence type="ECO:0000313" key="4">
    <source>
        <dbReference type="Proteomes" id="UP000235589"/>
    </source>
</evidence>
<keyword evidence="2" id="KW-0472">Membrane</keyword>
<feature type="transmembrane region" description="Helical" evidence="2">
    <location>
        <begin position="70"/>
        <end position="88"/>
    </location>
</feature>
<feature type="transmembrane region" description="Helical" evidence="2">
    <location>
        <begin position="100"/>
        <end position="119"/>
    </location>
</feature>
<accession>A0A2K9P4X7</accession>
<feature type="transmembrane region" description="Helical" evidence="2">
    <location>
        <begin position="131"/>
        <end position="149"/>
    </location>
</feature>
<dbReference type="NCBIfam" id="TIGR04086">
    <property type="entry name" value="TIGR04086_membr"/>
    <property type="match status" value="1"/>
</dbReference>
<sequence length="159" mass="16634">MTSGAFQKSERQGGFSPGGFKREQSGGETSGGDKTISSLIKSICIGFGAALILLFLTSVAASFYDIPEFVLNYIVIAVSLICLFMVGFKAAGYNGKNGLLIGVIAGVVYAVIVYLIGWLGFKSISFSPEAIANFAVGGAVSGLGGVVGINRYTKKKRKR</sequence>
<dbReference type="AlphaFoldDB" id="A0A2K9P4X7"/>
<dbReference type="InterPro" id="IPR023804">
    <property type="entry name" value="DUF3792_TM"/>
</dbReference>
<dbReference type="GeneID" id="98063546"/>
<keyword evidence="2" id="KW-1133">Transmembrane helix</keyword>
<keyword evidence="4" id="KW-1185">Reference proteome</keyword>
<keyword evidence="2" id="KW-0812">Transmembrane</keyword>
<gene>
    <name evidence="3" type="ORF">B9O19_02174</name>
</gene>
<organism evidence="3 4">
    <name type="scientific">Monoglobus pectinilyticus</name>
    <dbReference type="NCBI Taxonomy" id="1981510"/>
    <lineage>
        <taxon>Bacteria</taxon>
        <taxon>Bacillati</taxon>
        <taxon>Bacillota</taxon>
        <taxon>Clostridia</taxon>
        <taxon>Monoglobales</taxon>
        <taxon>Monoglobaceae</taxon>
        <taxon>Monoglobus</taxon>
    </lineage>
</organism>
<protein>
    <recommendedName>
        <fullName evidence="5">TIGR04086 family membrane protein</fullName>
    </recommendedName>
</protein>
<dbReference type="EMBL" id="CP020991">
    <property type="protein sequence ID" value="AUO20316.1"/>
    <property type="molecule type" value="Genomic_DNA"/>
</dbReference>
<evidence type="ECO:0000313" key="3">
    <source>
        <dbReference type="EMBL" id="AUO20316.1"/>
    </source>
</evidence>
<evidence type="ECO:0000256" key="2">
    <source>
        <dbReference type="SAM" id="Phobius"/>
    </source>
</evidence>
<dbReference type="Proteomes" id="UP000235589">
    <property type="component" value="Chromosome"/>
</dbReference>
<name>A0A2K9P4X7_9FIRM</name>
<evidence type="ECO:0008006" key="5">
    <source>
        <dbReference type="Google" id="ProtNLM"/>
    </source>
</evidence>
<dbReference type="RefSeq" id="WP_102366445.1">
    <property type="nucleotide sequence ID" value="NZ_CP020991.1"/>
</dbReference>
<dbReference type="Pfam" id="PF12670">
    <property type="entry name" value="DUF3792"/>
    <property type="match status" value="1"/>
</dbReference>
<dbReference type="KEGG" id="mpec:B9O19_02174"/>
<evidence type="ECO:0000256" key="1">
    <source>
        <dbReference type="SAM" id="MobiDB-lite"/>
    </source>
</evidence>
<proteinExistence type="predicted"/>